<organism evidence="1 2">
    <name type="scientific">Acidiphilium multivorum (strain DSM 11245 / JCM 8867 / NBRC 100883 / AIU 301)</name>
    <dbReference type="NCBI Taxonomy" id="926570"/>
    <lineage>
        <taxon>Bacteria</taxon>
        <taxon>Pseudomonadati</taxon>
        <taxon>Pseudomonadota</taxon>
        <taxon>Alphaproteobacteria</taxon>
        <taxon>Acetobacterales</taxon>
        <taxon>Acidocellaceae</taxon>
        <taxon>Acidiphilium</taxon>
    </lineage>
</organism>
<keyword evidence="1" id="KW-0614">Plasmid</keyword>
<keyword evidence="2" id="KW-1185">Reference proteome</keyword>
<reference evidence="1 2" key="1">
    <citation type="submission" date="2010-12" db="EMBL/GenBank/DDBJ databases">
        <title>Whole genome sequence of Acidiphilium multivorum AIU301.</title>
        <authorList>
            <person name="Narita-Yamada S."/>
            <person name="Nakamura S."/>
            <person name="Ito N."/>
            <person name="Takarada H."/>
            <person name="Katano Y."/>
            <person name="Nakazawa H."/>
            <person name="Hosoyama A."/>
            <person name="Yamada R."/>
            <person name="Fujita N."/>
        </authorList>
    </citation>
    <scope>NUCLEOTIDE SEQUENCE [LARGE SCALE GENOMIC DNA]</scope>
    <source>
        <strain evidence="2">DSM 11245 / JCM 8867 / AIU301</strain>
        <plasmid evidence="1 2">pACMV1</plasmid>
    </source>
</reference>
<evidence type="ECO:0000313" key="1">
    <source>
        <dbReference type="EMBL" id="BAJ83015.1"/>
    </source>
</evidence>
<dbReference type="Proteomes" id="UP000007100">
    <property type="component" value="Plasmid pACMV1"/>
</dbReference>
<accession>F0J7E8</accession>
<dbReference type="KEGG" id="amv:ACMV_P1_02190"/>
<evidence type="ECO:0000313" key="2">
    <source>
        <dbReference type="Proteomes" id="UP000007100"/>
    </source>
</evidence>
<name>F0J7E8_ACIMA</name>
<dbReference type="HOGENOM" id="CLU_036805_13_7_5"/>
<gene>
    <name evidence="1" type="ordered locus">ACMV_P1_02190</name>
</gene>
<proteinExistence type="predicted"/>
<dbReference type="AlphaFoldDB" id="F0J7E8"/>
<geneLocation type="plasmid" evidence="1 2">
    <name>pACMV1</name>
</geneLocation>
<protein>
    <submittedName>
        <fullName evidence="1">Uncharacterized protein</fullName>
    </submittedName>
</protein>
<dbReference type="EMBL" id="AP012036">
    <property type="protein sequence ID" value="BAJ83015.1"/>
    <property type="molecule type" value="Genomic_DNA"/>
</dbReference>
<sequence length="61" mass="7037">MVYRAIRTRGHFPSDEAAAKLLYLILNRSEKERVMPPREWAMAKAQFAVIFGDRFVRALAA</sequence>